<reference evidence="3" key="1">
    <citation type="journal article" date="2019" name="Int. J. Syst. Evol. Microbiol.">
        <title>The Global Catalogue of Microorganisms (GCM) 10K type strain sequencing project: providing services to taxonomists for standard genome sequencing and annotation.</title>
        <authorList>
            <consortium name="The Broad Institute Genomics Platform"/>
            <consortium name="The Broad Institute Genome Sequencing Center for Infectious Disease"/>
            <person name="Wu L."/>
            <person name="Ma J."/>
        </authorList>
    </citation>
    <scope>NUCLEOTIDE SEQUENCE [LARGE SCALE GENOMIC DNA]</scope>
    <source>
        <strain evidence="3">CCM 8925</strain>
    </source>
</reference>
<dbReference type="EMBL" id="JBHTIO010000040">
    <property type="protein sequence ID" value="MFD0897778.1"/>
    <property type="molecule type" value="Genomic_DNA"/>
</dbReference>
<accession>A0ABW3EFP5</accession>
<dbReference type="InterPro" id="IPR007044">
    <property type="entry name" value="Cyclodeamin/CycHdrlase"/>
</dbReference>
<keyword evidence="3" id="KW-1185">Reference proteome</keyword>
<dbReference type="Proteomes" id="UP001597104">
    <property type="component" value="Unassembled WGS sequence"/>
</dbReference>
<gene>
    <name evidence="2" type="ORF">ACFQZ7_08585</name>
</gene>
<dbReference type="InterPro" id="IPR036178">
    <property type="entry name" value="Formintransfe-cycloase-like_sf"/>
</dbReference>
<evidence type="ECO:0000313" key="3">
    <source>
        <dbReference type="Proteomes" id="UP001597104"/>
    </source>
</evidence>
<name>A0ABW3EFP5_9LACO</name>
<evidence type="ECO:0000259" key="1">
    <source>
        <dbReference type="Pfam" id="PF04961"/>
    </source>
</evidence>
<proteinExistence type="predicted"/>
<sequence>MNLGDEMELEQFIQEIASAAPSPGGGGASALSGATAAALASMVVNLTQGKQKYAGYADELAQILVATQQLITDLLAQIPADAAGFVPLAKAYRIPKDDPQRAEILESALVQATTVPLAILKQLDTLVPLLEGLLTKGSKLLQSDVGVAAATCRSALEGTVLNVYVNTRLMQDRQEAATLNATAAALVNDNVIRCQRVYQQVVAKLQ</sequence>
<dbReference type="Pfam" id="PF04961">
    <property type="entry name" value="FTCD_C"/>
    <property type="match status" value="1"/>
</dbReference>
<feature type="domain" description="Cyclodeaminase/cyclohydrolase" evidence="1">
    <location>
        <begin position="9"/>
        <end position="183"/>
    </location>
</feature>
<dbReference type="SUPFAM" id="SSF101262">
    <property type="entry name" value="Methenyltetrahydrofolate cyclohydrolase-like"/>
    <property type="match status" value="1"/>
</dbReference>
<protein>
    <submittedName>
        <fullName evidence="2">Cyclodeaminase/cyclohydrolase family protein</fullName>
    </submittedName>
</protein>
<dbReference type="Gene3D" id="1.20.120.680">
    <property type="entry name" value="Formiminotetrahydrofolate cyclodeaminase monomer, up-and-down helical bundle"/>
    <property type="match status" value="1"/>
</dbReference>
<comment type="caution">
    <text evidence="2">The sequence shown here is derived from an EMBL/GenBank/DDBJ whole genome shotgun (WGS) entry which is preliminary data.</text>
</comment>
<organism evidence="2 3">
    <name type="scientific">Loigolactobacillus binensis</name>
    <dbReference type="NCBI Taxonomy" id="2559922"/>
    <lineage>
        <taxon>Bacteria</taxon>
        <taxon>Bacillati</taxon>
        <taxon>Bacillota</taxon>
        <taxon>Bacilli</taxon>
        <taxon>Lactobacillales</taxon>
        <taxon>Lactobacillaceae</taxon>
        <taxon>Loigolactobacillus</taxon>
    </lineage>
</organism>
<evidence type="ECO:0000313" key="2">
    <source>
        <dbReference type="EMBL" id="MFD0897778.1"/>
    </source>
</evidence>